<dbReference type="AlphaFoldDB" id="A0AAU2UXT9"/>
<feature type="domain" description="Glyoxalase/fosfomycin resistance/dioxygenase" evidence="1">
    <location>
        <begin position="3"/>
        <end position="119"/>
    </location>
</feature>
<evidence type="ECO:0000313" key="2">
    <source>
        <dbReference type="EMBL" id="WTW59758.1"/>
    </source>
</evidence>
<evidence type="ECO:0000259" key="1">
    <source>
        <dbReference type="Pfam" id="PF00903"/>
    </source>
</evidence>
<name>A0AAU2UXT9_9ACTN</name>
<accession>A0AAU2UXT9</accession>
<dbReference type="Pfam" id="PF00903">
    <property type="entry name" value="Glyoxalase"/>
    <property type="match status" value="1"/>
</dbReference>
<dbReference type="Gene3D" id="3.10.180.10">
    <property type="entry name" value="2,3-Dihydroxybiphenyl 1,2-Dioxygenase, domain 1"/>
    <property type="match status" value="1"/>
</dbReference>
<reference evidence="2" key="1">
    <citation type="submission" date="2022-10" db="EMBL/GenBank/DDBJ databases">
        <title>The complete genomes of actinobacterial strains from the NBC collection.</title>
        <authorList>
            <person name="Joergensen T.S."/>
            <person name="Alvarez Arevalo M."/>
            <person name="Sterndorff E.B."/>
            <person name="Faurdal D."/>
            <person name="Vuksanovic O."/>
            <person name="Mourched A.-S."/>
            <person name="Charusanti P."/>
            <person name="Shaw S."/>
            <person name="Blin K."/>
            <person name="Weber T."/>
        </authorList>
    </citation>
    <scope>NUCLEOTIDE SEQUENCE</scope>
    <source>
        <strain evidence="2">NBC_00003</strain>
    </source>
</reference>
<dbReference type="EMBL" id="CP108318">
    <property type="protein sequence ID" value="WTW59758.1"/>
    <property type="molecule type" value="Genomic_DNA"/>
</dbReference>
<dbReference type="InterPro" id="IPR004360">
    <property type="entry name" value="Glyas_Fos-R_dOase_dom"/>
</dbReference>
<protein>
    <submittedName>
        <fullName evidence="2">VOC family protein</fullName>
    </submittedName>
</protein>
<sequence length="133" mass="15046">MMCLAVNDPLATAAFYRKLGFGIQGDADTRPLNPEHPLLIITHDGRPALMVQTDTSLRELLPAMQPVNGCSGIHYFMVDDYDTAVERIRPHVEVVHDTMTNYDRTGREFFFRDLDGYLIGIFGPDDITQFRQG</sequence>
<proteinExistence type="predicted"/>
<organism evidence="2">
    <name type="scientific">Streptomyces sp. NBC_00003</name>
    <dbReference type="NCBI Taxonomy" id="2903608"/>
    <lineage>
        <taxon>Bacteria</taxon>
        <taxon>Bacillati</taxon>
        <taxon>Actinomycetota</taxon>
        <taxon>Actinomycetes</taxon>
        <taxon>Kitasatosporales</taxon>
        <taxon>Streptomycetaceae</taxon>
        <taxon>Streptomyces</taxon>
    </lineage>
</organism>
<gene>
    <name evidence="2" type="ORF">OG549_03310</name>
</gene>
<dbReference type="SUPFAM" id="SSF54593">
    <property type="entry name" value="Glyoxalase/Bleomycin resistance protein/Dihydroxybiphenyl dioxygenase"/>
    <property type="match status" value="1"/>
</dbReference>
<dbReference type="InterPro" id="IPR029068">
    <property type="entry name" value="Glyas_Bleomycin-R_OHBP_Dase"/>
</dbReference>